<dbReference type="RefSeq" id="XP_070914879.1">
    <property type="nucleotide sequence ID" value="XM_071058778.1"/>
</dbReference>
<reference evidence="2 3" key="1">
    <citation type="submission" date="2024-09" db="EMBL/GenBank/DDBJ databases">
        <title>Itraconazole resistance in Madurella fahalii resulting from another homologue of gene encoding cytochrome P450 14-alpha sterol demethylase (CYP51).</title>
        <authorList>
            <person name="Yoshioka I."/>
            <person name="Fahal A.H."/>
            <person name="Kaneko S."/>
            <person name="Yaguchi T."/>
        </authorList>
    </citation>
    <scope>NUCLEOTIDE SEQUENCE [LARGE SCALE GENOMIC DNA]</scope>
    <source>
        <strain evidence="2 3">IFM 68171</strain>
    </source>
</reference>
<evidence type="ECO:0000256" key="1">
    <source>
        <dbReference type="SAM" id="MobiDB-lite"/>
    </source>
</evidence>
<dbReference type="Proteomes" id="UP001628179">
    <property type="component" value="Unassembled WGS sequence"/>
</dbReference>
<comment type="caution">
    <text evidence="2">The sequence shown here is derived from an EMBL/GenBank/DDBJ whole genome shotgun (WGS) entry which is preliminary data.</text>
</comment>
<feature type="region of interest" description="Disordered" evidence="1">
    <location>
        <begin position="30"/>
        <end position="89"/>
    </location>
</feature>
<evidence type="ECO:0000313" key="3">
    <source>
        <dbReference type="Proteomes" id="UP001628179"/>
    </source>
</evidence>
<proteinExistence type="predicted"/>
<feature type="compositionally biased region" description="Basic and acidic residues" evidence="1">
    <location>
        <begin position="50"/>
        <end position="62"/>
    </location>
</feature>
<feature type="compositionally biased region" description="Basic and acidic residues" evidence="1">
    <location>
        <begin position="72"/>
        <end position="89"/>
    </location>
</feature>
<gene>
    <name evidence="2" type="ORF">MFIFM68171_03357</name>
</gene>
<dbReference type="GeneID" id="98174101"/>
<organism evidence="2 3">
    <name type="scientific">Madurella fahalii</name>
    <dbReference type="NCBI Taxonomy" id="1157608"/>
    <lineage>
        <taxon>Eukaryota</taxon>
        <taxon>Fungi</taxon>
        <taxon>Dikarya</taxon>
        <taxon>Ascomycota</taxon>
        <taxon>Pezizomycotina</taxon>
        <taxon>Sordariomycetes</taxon>
        <taxon>Sordariomycetidae</taxon>
        <taxon>Sordariales</taxon>
        <taxon>Sordariales incertae sedis</taxon>
        <taxon>Madurella</taxon>
    </lineage>
</organism>
<keyword evidence="3" id="KW-1185">Reference proteome</keyword>
<name>A0ABQ0G5V7_9PEZI</name>
<protein>
    <submittedName>
        <fullName evidence="2">Uncharacterized protein</fullName>
    </submittedName>
</protein>
<feature type="compositionally biased region" description="Polar residues" evidence="1">
    <location>
        <begin position="141"/>
        <end position="153"/>
    </location>
</feature>
<accession>A0ABQ0G5V7</accession>
<evidence type="ECO:0000313" key="2">
    <source>
        <dbReference type="EMBL" id="GAB1313147.1"/>
    </source>
</evidence>
<feature type="region of interest" description="Disordered" evidence="1">
    <location>
        <begin position="139"/>
        <end position="180"/>
    </location>
</feature>
<sequence length="180" mass="19757">MSLPPSGPHGGPFGSAIGFTAGRHQIYQSFMGPSSAASSSVMSENFTTQMRDRQARGKDPYHSGDGSDDGDLSDRESRLRLGHSRVEKEDFARAELRQKAIAFLDNPELLMMYALSTGKSIPGARLHWTKVLCGFDDDEQQANASKHSTPSHPRQGDNQRYHRLADKRGGRSDGHRSGTN</sequence>
<feature type="compositionally biased region" description="Basic and acidic residues" evidence="1">
    <location>
        <begin position="154"/>
        <end position="180"/>
    </location>
</feature>
<dbReference type="EMBL" id="BAAFSV010000002">
    <property type="protein sequence ID" value="GAB1313147.1"/>
    <property type="molecule type" value="Genomic_DNA"/>
</dbReference>